<sequence length="111" mass="11736">MIIGFLESASDNADVSSIPTWTVALDMQANATKSFSLRFNLQPIPQTTVNSILMMIAVSKIPTQIDTTGPSNSLILIDAPVRPNRIGSKIIQKISNAVAAGLSSISQPEPG</sequence>
<dbReference type="OrthoDB" id="6756791at2759"/>
<comment type="caution">
    <text evidence="1">The sequence shown here is derived from an EMBL/GenBank/DDBJ whole genome shotgun (WGS) entry which is preliminary data.</text>
</comment>
<evidence type="ECO:0000313" key="2">
    <source>
        <dbReference type="Proteomes" id="UP001152888"/>
    </source>
</evidence>
<dbReference type="Proteomes" id="UP001152888">
    <property type="component" value="Unassembled WGS sequence"/>
</dbReference>
<evidence type="ECO:0000313" key="1">
    <source>
        <dbReference type="EMBL" id="CAH1961768.1"/>
    </source>
</evidence>
<organism evidence="1 2">
    <name type="scientific">Acanthoscelides obtectus</name>
    <name type="common">Bean weevil</name>
    <name type="synonym">Bruchus obtectus</name>
    <dbReference type="NCBI Taxonomy" id="200917"/>
    <lineage>
        <taxon>Eukaryota</taxon>
        <taxon>Metazoa</taxon>
        <taxon>Ecdysozoa</taxon>
        <taxon>Arthropoda</taxon>
        <taxon>Hexapoda</taxon>
        <taxon>Insecta</taxon>
        <taxon>Pterygota</taxon>
        <taxon>Neoptera</taxon>
        <taxon>Endopterygota</taxon>
        <taxon>Coleoptera</taxon>
        <taxon>Polyphaga</taxon>
        <taxon>Cucujiformia</taxon>
        <taxon>Chrysomeloidea</taxon>
        <taxon>Chrysomelidae</taxon>
        <taxon>Bruchinae</taxon>
        <taxon>Bruchini</taxon>
        <taxon>Acanthoscelides</taxon>
    </lineage>
</organism>
<dbReference type="AlphaFoldDB" id="A0A9P0NY85"/>
<keyword evidence="2" id="KW-1185">Reference proteome</keyword>
<protein>
    <submittedName>
        <fullName evidence="1">Uncharacterized protein</fullName>
    </submittedName>
</protein>
<dbReference type="EMBL" id="CAKOFQ010006697">
    <property type="protein sequence ID" value="CAH1961768.1"/>
    <property type="molecule type" value="Genomic_DNA"/>
</dbReference>
<accession>A0A9P0NY85</accession>
<reference evidence="1" key="1">
    <citation type="submission" date="2022-03" db="EMBL/GenBank/DDBJ databases">
        <authorList>
            <person name="Sayadi A."/>
        </authorList>
    </citation>
    <scope>NUCLEOTIDE SEQUENCE</scope>
</reference>
<name>A0A9P0NY85_ACAOB</name>
<gene>
    <name evidence="1" type="ORF">ACAOBT_LOCUS4336</name>
</gene>
<proteinExistence type="predicted"/>